<organism evidence="2 3">
    <name type="scientific">Pterulicium gracile</name>
    <dbReference type="NCBI Taxonomy" id="1884261"/>
    <lineage>
        <taxon>Eukaryota</taxon>
        <taxon>Fungi</taxon>
        <taxon>Dikarya</taxon>
        <taxon>Basidiomycota</taxon>
        <taxon>Agaricomycotina</taxon>
        <taxon>Agaricomycetes</taxon>
        <taxon>Agaricomycetidae</taxon>
        <taxon>Agaricales</taxon>
        <taxon>Pleurotineae</taxon>
        <taxon>Pterulaceae</taxon>
        <taxon>Pterulicium</taxon>
    </lineage>
</organism>
<feature type="transmembrane region" description="Helical" evidence="1">
    <location>
        <begin position="33"/>
        <end position="59"/>
    </location>
</feature>
<dbReference type="EMBL" id="ML178819">
    <property type="protein sequence ID" value="TFL03976.1"/>
    <property type="molecule type" value="Genomic_DNA"/>
</dbReference>
<dbReference type="Proteomes" id="UP000305067">
    <property type="component" value="Unassembled WGS sequence"/>
</dbReference>
<gene>
    <name evidence="2" type="ORF">BDV98DRAFT_354563</name>
</gene>
<name>A0A5C3QPS7_9AGAR</name>
<evidence type="ECO:0000313" key="2">
    <source>
        <dbReference type="EMBL" id="TFL03976.1"/>
    </source>
</evidence>
<feature type="transmembrane region" description="Helical" evidence="1">
    <location>
        <begin position="71"/>
        <end position="88"/>
    </location>
</feature>
<evidence type="ECO:0000256" key="1">
    <source>
        <dbReference type="SAM" id="Phobius"/>
    </source>
</evidence>
<dbReference type="PANTHER" id="PTHR40465">
    <property type="entry name" value="CHROMOSOME 1, WHOLE GENOME SHOTGUN SEQUENCE"/>
    <property type="match status" value="1"/>
</dbReference>
<feature type="transmembrane region" description="Helical" evidence="1">
    <location>
        <begin position="144"/>
        <end position="169"/>
    </location>
</feature>
<dbReference type="STRING" id="1884261.A0A5C3QPS7"/>
<dbReference type="PANTHER" id="PTHR40465:SF1">
    <property type="entry name" value="DUF6534 DOMAIN-CONTAINING PROTEIN"/>
    <property type="match status" value="1"/>
</dbReference>
<proteinExistence type="predicted"/>
<keyword evidence="3" id="KW-1185">Reference proteome</keyword>
<dbReference type="OrthoDB" id="3053835at2759"/>
<accession>A0A5C3QPS7</accession>
<keyword evidence="1" id="KW-1133">Transmembrane helix</keyword>
<keyword evidence="1" id="KW-0812">Transmembrane</keyword>
<feature type="transmembrane region" description="Helical" evidence="1">
    <location>
        <begin position="108"/>
        <end position="132"/>
    </location>
</feature>
<sequence>MADATPLPGTPAGPDAGTGLGGLPPGMPPIASITAPLIFGGLINLYLFGVLTVQVYLYYLNFPSDTKYFKSLVYGVFFLDTVSTMMTFGDWYHWFAEGFGNLSAIDDVFLSGIDTPMLGSFVAAIVQGFYAYRIYKLERKSRTWIICSLILAAALVQVAGGIMGAVVSFQSQKFSKAKARGQPSVYELWLFCCFVRKPRFITNRVQYSSESST</sequence>
<keyword evidence="1" id="KW-0472">Membrane</keyword>
<dbReference type="AlphaFoldDB" id="A0A5C3QPS7"/>
<evidence type="ECO:0000313" key="3">
    <source>
        <dbReference type="Proteomes" id="UP000305067"/>
    </source>
</evidence>
<reference evidence="2 3" key="1">
    <citation type="journal article" date="2019" name="Nat. Ecol. Evol.">
        <title>Megaphylogeny resolves global patterns of mushroom evolution.</title>
        <authorList>
            <person name="Varga T."/>
            <person name="Krizsan K."/>
            <person name="Foldi C."/>
            <person name="Dima B."/>
            <person name="Sanchez-Garcia M."/>
            <person name="Sanchez-Ramirez S."/>
            <person name="Szollosi G.J."/>
            <person name="Szarkandi J.G."/>
            <person name="Papp V."/>
            <person name="Albert L."/>
            <person name="Andreopoulos W."/>
            <person name="Angelini C."/>
            <person name="Antonin V."/>
            <person name="Barry K.W."/>
            <person name="Bougher N.L."/>
            <person name="Buchanan P."/>
            <person name="Buyck B."/>
            <person name="Bense V."/>
            <person name="Catcheside P."/>
            <person name="Chovatia M."/>
            <person name="Cooper J."/>
            <person name="Damon W."/>
            <person name="Desjardin D."/>
            <person name="Finy P."/>
            <person name="Geml J."/>
            <person name="Haridas S."/>
            <person name="Hughes K."/>
            <person name="Justo A."/>
            <person name="Karasinski D."/>
            <person name="Kautmanova I."/>
            <person name="Kiss B."/>
            <person name="Kocsube S."/>
            <person name="Kotiranta H."/>
            <person name="LaButti K.M."/>
            <person name="Lechner B.E."/>
            <person name="Liimatainen K."/>
            <person name="Lipzen A."/>
            <person name="Lukacs Z."/>
            <person name="Mihaltcheva S."/>
            <person name="Morgado L.N."/>
            <person name="Niskanen T."/>
            <person name="Noordeloos M.E."/>
            <person name="Ohm R.A."/>
            <person name="Ortiz-Santana B."/>
            <person name="Ovrebo C."/>
            <person name="Racz N."/>
            <person name="Riley R."/>
            <person name="Savchenko A."/>
            <person name="Shiryaev A."/>
            <person name="Soop K."/>
            <person name="Spirin V."/>
            <person name="Szebenyi C."/>
            <person name="Tomsovsky M."/>
            <person name="Tulloss R.E."/>
            <person name="Uehling J."/>
            <person name="Grigoriev I.V."/>
            <person name="Vagvolgyi C."/>
            <person name="Papp T."/>
            <person name="Martin F.M."/>
            <person name="Miettinen O."/>
            <person name="Hibbett D.S."/>
            <person name="Nagy L.G."/>
        </authorList>
    </citation>
    <scope>NUCLEOTIDE SEQUENCE [LARGE SCALE GENOMIC DNA]</scope>
    <source>
        <strain evidence="2 3">CBS 309.79</strain>
    </source>
</reference>
<protein>
    <submittedName>
        <fullName evidence="2">Uncharacterized protein</fullName>
    </submittedName>
</protein>